<protein>
    <recommendedName>
        <fullName evidence="3">DUF4747 family protein</fullName>
    </recommendedName>
</protein>
<organism evidence="1 2">
    <name type="scientific">Sphingomonas ginsenosidivorax</name>
    <dbReference type="NCBI Taxonomy" id="862135"/>
    <lineage>
        <taxon>Bacteria</taxon>
        <taxon>Pseudomonadati</taxon>
        <taxon>Pseudomonadota</taxon>
        <taxon>Alphaproteobacteria</taxon>
        <taxon>Sphingomonadales</taxon>
        <taxon>Sphingomonadaceae</taxon>
        <taxon>Sphingomonas</taxon>
    </lineage>
</organism>
<dbReference type="EMBL" id="VOQR01000001">
    <property type="protein sequence ID" value="TXC72491.1"/>
    <property type="molecule type" value="Genomic_DNA"/>
</dbReference>
<name>A0A5C6UJP4_9SPHN</name>
<accession>A0A5C6UJP4</accession>
<dbReference type="Proteomes" id="UP000321250">
    <property type="component" value="Unassembled WGS sequence"/>
</dbReference>
<dbReference type="RefSeq" id="WP_147083765.1">
    <property type="nucleotide sequence ID" value="NZ_VOQR01000001.1"/>
</dbReference>
<dbReference type="AlphaFoldDB" id="A0A5C6UJP4"/>
<sequence length="280" mass="30507">MFYIHVLRIKCEGLPQGDLLRSRGNPSSIIVRSIESKPTADVGRGSEWHIGNVKTIEEGGVSFAMGRTQAVTTQQFDQNTHDFVEEEAMRAPFTFGVFDPDLQVCGVIRKAGVSKSSSEIAGKLQTLLNAAPFAREANSVIVVETISDPVNFLDAIKSARAVIRFGFTVSRPNPLDVERLIQGPAKEFTQKVSGERTRVETEGEDLDKEAIEDVINAVAADGEEAAATIRPQDGGPPRRVHLWGNPVTERVESDPNISVLVSVLDAARRGYRRIRGGSQA</sequence>
<evidence type="ECO:0000313" key="1">
    <source>
        <dbReference type="EMBL" id="TXC72491.1"/>
    </source>
</evidence>
<gene>
    <name evidence="1" type="ORF">FSB78_17195</name>
</gene>
<evidence type="ECO:0008006" key="3">
    <source>
        <dbReference type="Google" id="ProtNLM"/>
    </source>
</evidence>
<dbReference type="OrthoDB" id="7551967at2"/>
<evidence type="ECO:0000313" key="2">
    <source>
        <dbReference type="Proteomes" id="UP000321250"/>
    </source>
</evidence>
<reference evidence="1 2" key="1">
    <citation type="journal article" date="2013" name="Antonie Van Leeuwenhoek">
        <title>Sphingomonas ginsenosidivorax sp. nov., with the ability to transform ginsenosides.</title>
        <authorList>
            <person name="Jin X.F."/>
            <person name="Kim J.K."/>
            <person name="Liu Q.M."/>
            <person name="Kang M.S."/>
            <person name="He D."/>
            <person name="Jin F.X."/>
            <person name="Kim S.C."/>
            <person name="Im W.T."/>
        </authorList>
    </citation>
    <scope>NUCLEOTIDE SEQUENCE [LARGE SCALE GENOMIC DNA]</scope>
    <source>
        <strain evidence="1 2">KHI67</strain>
    </source>
</reference>
<proteinExistence type="predicted"/>
<comment type="caution">
    <text evidence="1">The sequence shown here is derived from an EMBL/GenBank/DDBJ whole genome shotgun (WGS) entry which is preliminary data.</text>
</comment>
<keyword evidence="2" id="KW-1185">Reference proteome</keyword>